<dbReference type="RefSeq" id="WP_068703061.1">
    <property type="nucleotide sequence ID" value="NZ_BDCR01000002.1"/>
</dbReference>
<dbReference type="EMBL" id="BDCR01000002">
    <property type="protein sequence ID" value="GAT62621.1"/>
    <property type="molecule type" value="Genomic_DNA"/>
</dbReference>
<proteinExistence type="predicted"/>
<sequence length="595" mass="67701">MKILLVTPPLTQLNTPYPATCHLQGFLRSRGIDAGQMDLSIELIEHLFTREQLSRIFQADFSGRKLSRQSKNILEQYGFYIQTIEPVMRFLSGRDSSLAQRFSDLDFWPQSKRFPSEDDLEWAFGVIGNHDRATHLCTLFLKDLCDFINQNLDPNFELIRYAESLCLRLPEFVSLQQTLQQPPSLIDQLMLDVFAQKIRACNPEMVGFCIPFPGNLYAGLRCAQWLRKEFPSVKIVMGGGYVNTELRSITDPTIFDYIDYLTFDDGELPLLRLIEGGEMVRTLYRNGAGEIVRANADSKENIPFTETAAPDYDGLLHNNYINLIELTNPMHALWSNGRWNKMMLAHGCYWGKCTFCDGSLDYIQRFEMAPVELIVDRMEAVMQQTGQSGFHFVDEAAPPALLRKLSEEILRRKLTVSYWTNVRFEKSYTPELCYLMAKSGCIAISGGLEVASPRILKMINKGITIETARESMKNFANAGIMTHAYLMYGFPTETAQETVDSLEVVRDLFANGWLQSAFWHRYAMTAHSPSGLNPESVGAKHVSISAGTFANNEIPFTTPHEIDLDYYGEGLNLATYNYMQGAGFDMPIKKWFVRK</sequence>
<dbReference type="OrthoDB" id="9801424at2"/>
<dbReference type="Proteomes" id="UP000076586">
    <property type="component" value="Unassembled WGS sequence"/>
</dbReference>
<dbReference type="GO" id="GO:0046872">
    <property type="term" value="F:metal ion binding"/>
    <property type="evidence" value="ECO:0007669"/>
    <property type="project" value="UniProtKB-KW"/>
</dbReference>
<dbReference type="GO" id="GO:0005829">
    <property type="term" value="C:cytosol"/>
    <property type="evidence" value="ECO:0007669"/>
    <property type="project" value="TreeGrafter"/>
</dbReference>
<dbReference type="PROSITE" id="PS51918">
    <property type="entry name" value="RADICAL_SAM"/>
    <property type="match status" value="1"/>
</dbReference>
<keyword evidence="3" id="KW-0479">Metal-binding</keyword>
<keyword evidence="5" id="KW-0411">Iron-sulfur</keyword>
<organism evidence="7 8">
    <name type="scientific">Paludibacter jiangxiensis</name>
    <dbReference type="NCBI Taxonomy" id="681398"/>
    <lineage>
        <taxon>Bacteria</taxon>
        <taxon>Pseudomonadati</taxon>
        <taxon>Bacteroidota</taxon>
        <taxon>Bacteroidia</taxon>
        <taxon>Bacteroidales</taxon>
        <taxon>Paludibacteraceae</taxon>
        <taxon>Paludibacter</taxon>
    </lineage>
</organism>
<evidence type="ECO:0000256" key="1">
    <source>
        <dbReference type="ARBA" id="ARBA00001966"/>
    </source>
</evidence>
<evidence type="ECO:0000256" key="2">
    <source>
        <dbReference type="ARBA" id="ARBA00022691"/>
    </source>
</evidence>
<feature type="domain" description="Radical SAM core" evidence="6">
    <location>
        <begin position="334"/>
        <end position="582"/>
    </location>
</feature>
<comment type="caution">
    <text evidence="7">The sequence shown here is derived from an EMBL/GenBank/DDBJ whole genome shotgun (WGS) entry which is preliminary data.</text>
</comment>
<dbReference type="SMART" id="SM00729">
    <property type="entry name" value="Elp3"/>
    <property type="match status" value="1"/>
</dbReference>
<accession>A0A170ZFK7</accession>
<keyword evidence="2" id="KW-0949">S-adenosyl-L-methionine</keyword>
<dbReference type="InterPro" id="IPR006638">
    <property type="entry name" value="Elp3/MiaA/NifB-like_rSAM"/>
</dbReference>
<evidence type="ECO:0000256" key="3">
    <source>
        <dbReference type="ARBA" id="ARBA00022723"/>
    </source>
</evidence>
<evidence type="ECO:0000313" key="8">
    <source>
        <dbReference type="Proteomes" id="UP000076586"/>
    </source>
</evidence>
<comment type="cofactor">
    <cofactor evidence="1">
        <name>[4Fe-4S] cluster</name>
        <dbReference type="ChEBI" id="CHEBI:49883"/>
    </cofactor>
</comment>
<dbReference type="PANTHER" id="PTHR43409">
    <property type="entry name" value="ANAEROBIC MAGNESIUM-PROTOPORPHYRIN IX MONOMETHYL ESTER CYCLASE-RELATED"/>
    <property type="match status" value="1"/>
</dbReference>
<reference evidence="8" key="1">
    <citation type="submission" date="2016-04" db="EMBL/GenBank/DDBJ databases">
        <title>Draft genome sequence of Paludibacter jiangxiensis strain NM7.</title>
        <authorList>
            <person name="Qiu Y."/>
            <person name="Matsuura N."/>
            <person name="Ohashi A."/>
            <person name="Tourlousse M.D."/>
            <person name="Sekiguchi Y."/>
        </authorList>
    </citation>
    <scope>NUCLEOTIDE SEQUENCE [LARGE SCALE GENOMIC DNA]</scope>
    <source>
        <strain evidence="8">NM7</strain>
    </source>
</reference>
<dbReference type="SUPFAM" id="SSF102114">
    <property type="entry name" value="Radical SAM enzymes"/>
    <property type="match status" value="1"/>
</dbReference>
<dbReference type="InterPro" id="IPR058240">
    <property type="entry name" value="rSAM_sf"/>
</dbReference>
<dbReference type="InterPro" id="IPR023404">
    <property type="entry name" value="rSAM_horseshoe"/>
</dbReference>
<dbReference type="InterPro" id="IPR007197">
    <property type="entry name" value="rSAM"/>
</dbReference>
<evidence type="ECO:0000259" key="6">
    <source>
        <dbReference type="PROSITE" id="PS51918"/>
    </source>
</evidence>
<keyword evidence="8" id="KW-1185">Reference proteome</keyword>
<gene>
    <name evidence="7" type="ORF">PJIAN_2180</name>
</gene>
<protein>
    <submittedName>
        <fullName evidence="7">Radical SAM superfamily protein</fullName>
    </submittedName>
</protein>
<dbReference type="Pfam" id="PF04055">
    <property type="entry name" value="Radical_SAM"/>
    <property type="match status" value="1"/>
</dbReference>
<keyword evidence="4" id="KW-0408">Iron</keyword>
<dbReference type="PANTHER" id="PTHR43409:SF7">
    <property type="entry name" value="BLL1977 PROTEIN"/>
    <property type="match status" value="1"/>
</dbReference>
<evidence type="ECO:0000256" key="5">
    <source>
        <dbReference type="ARBA" id="ARBA00023014"/>
    </source>
</evidence>
<dbReference type="STRING" id="681398.PJIAN_2180"/>
<evidence type="ECO:0000256" key="4">
    <source>
        <dbReference type="ARBA" id="ARBA00023004"/>
    </source>
</evidence>
<reference evidence="8" key="2">
    <citation type="journal article" date="2017" name="Genome Announc.">
        <title>Draft genome sequence of Paludibacter jiangxiensis NM7(T), a propionate-producing fermentative bacterium.</title>
        <authorList>
            <person name="Qiu Y.-L."/>
            <person name="Tourlousse D.M."/>
            <person name="Matsuura N."/>
            <person name="Ohashi A."/>
            <person name="Sekiguchi Y."/>
        </authorList>
    </citation>
    <scope>NUCLEOTIDE SEQUENCE [LARGE SCALE GENOMIC DNA]</scope>
    <source>
        <strain evidence="8">NM7</strain>
    </source>
</reference>
<dbReference type="GO" id="GO:0003824">
    <property type="term" value="F:catalytic activity"/>
    <property type="evidence" value="ECO:0007669"/>
    <property type="project" value="InterPro"/>
</dbReference>
<name>A0A170ZFK7_9BACT</name>
<evidence type="ECO:0000313" key="7">
    <source>
        <dbReference type="EMBL" id="GAT62621.1"/>
    </source>
</evidence>
<dbReference type="SFLD" id="SFLDS00029">
    <property type="entry name" value="Radical_SAM"/>
    <property type="match status" value="1"/>
</dbReference>
<dbReference type="InterPro" id="IPR051198">
    <property type="entry name" value="BchE-like"/>
</dbReference>
<dbReference type="GO" id="GO:0051536">
    <property type="term" value="F:iron-sulfur cluster binding"/>
    <property type="evidence" value="ECO:0007669"/>
    <property type="project" value="UniProtKB-KW"/>
</dbReference>
<dbReference type="Gene3D" id="3.80.30.20">
    <property type="entry name" value="tm_1862 like domain"/>
    <property type="match status" value="1"/>
</dbReference>
<dbReference type="AlphaFoldDB" id="A0A170ZFK7"/>
<dbReference type="SFLD" id="SFLDG01082">
    <property type="entry name" value="B12-binding_domain_containing"/>
    <property type="match status" value="1"/>
</dbReference>